<keyword evidence="1" id="KW-0347">Helicase</keyword>
<reference evidence="1 2" key="1">
    <citation type="submission" date="2020-01" db="EMBL/GenBank/DDBJ databases">
        <title>Insect and environment-associated Actinomycetes.</title>
        <authorList>
            <person name="Currrie C."/>
            <person name="Chevrette M."/>
            <person name="Carlson C."/>
            <person name="Stubbendieck R."/>
            <person name="Wendt-Pienkowski E."/>
        </authorList>
    </citation>
    <scope>NUCLEOTIDE SEQUENCE [LARGE SCALE GENOMIC DNA]</scope>
    <source>
        <strain evidence="1 2">SID8189</strain>
    </source>
</reference>
<feature type="non-terminal residue" evidence="1">
    <location>
        <position position="113"/>
    </location>
</feature>
<keyword evidence="2" id="KW-1185">Reference proteome</keyword>
<name>A0A9X5CGK4_9ACTN</name>
<dbReference type="Proteomes" id="UP000471745">
    <property type="component" value="Unassembled WGS sequence"/>
</dbReference>
<keyword evidence="1" id="KW-0378">Hydrolase</keyword>
<dbReference type="EMBL" id="JAAGNA010000194">
    <property type="protein sequence ID" value="NEC48072.1"/>
    <property type="molecule type" value="Genomic_DNA"/>
</dbReference>
<dbReference type="AlphaFoldDB" id="A0A9X5CGK4"/>
<evidence type="ECO:0000313" key="1">
    <source>
        <dbReference type="EMBL" id="NEC48072.1"/>
    </source>
</evidence>
<gene>
    <name evidence="1" type="ORF">G3I18_05685</name>
</gene>
<sequence length="113" mass="11913">MTAEDAVTADGLVASSLPAVFLPAPLPRDGRIAFYDPEGADVPPESGDARRTELTVVRPHGARVRRRTVPALTLPVDEALPLLVRARHDPAAHPATACWGAAALHALRLTARG</sequence>
<evidence type="ECO:0000313" key="2">
    <source>
        <dbReference type="Proteomes" id="UP000471745"/>
    </source>
</evidence>
<proteinExistence type="predicted"/>
<accession>A0A9X5CGK4</accession>
<organism evidence="1 2">
    <name type="scientific">Actinospica acidiphila</name>
    <dbReference type="NCBI Taxonomy" id="304899"/>
    <lineage>
        <taxon>Bacteria</taxon>
        <taxon>Bacillati</taxon>
        <taxon>Actinomycetota</taxon>
        <taxon>Actinomycetes</taxon>
        <taxon>Catenulisporales</taxon>
        <taxon>Actinospicaceae</taxon>
        <taxon>Actinospica</taxon>
    </lineage>
</organism>
<keyword evidence="1" id="KW-0067">ATP-binding</keyword>
<dbReference type="GO" id="GO:0004386">
    <property type="term" value="F:helicase activity"/>
    <property type="evidence" value="ECO:0007669"/>
    <property type="project" value="UniProtKB-KW"/>
</dbReference>
<protein>
    <submittedName>
        <fullName evidence="1">ATP-dependent helicase</fullName>
    </submittedName>
</protein>
<comment type="caution">
    <text evidence="1">The sequence shown here is derived from an EMBL/GenBank/DDBJ whole genome shotgun (WGS) entry which is preliminary data.</text>
</comment>
<keyword evidence="1" id="KW-0547">Nucleotide-binding</keyword>